<feature type="compositionally biased region" description="Polar residues" evidence="9">
    <location>
        <begin position="412"/>
        <end position="439"/>
    </location>
</feature>
<feature type="compositionally biased region" description="Polar residues" evidence="9">
    <location>
        <begin position="315"/>
        <end position="343"/>
    </location>
</feature>
<feature type="transmembrane region" description="Helical" evidence="10">
    <location>
        <begin position="188"/>
        <end position="215"/>
    </location>
</feature>
<dbReference type="GO" id="GO:0045202">
    <property type="term" value="C:synapse"/>
    <property type="evidence" value="ECO:0007669"/>
    <property type="project" value="GOC"/>
</dbReference>
<dbReference type="SMART" id="SM01381">
    <property type="entry name" value="7TM_GPCR_Srsx"/>
    <property type="match status" value="1"/>
</dbReference>
<dbReference type="AlphaFoldDB" id="A0A0R4ICV1"/>
<dbReference type="AGR" id="ZFIN:ZDB-GENE-101129-2"/>
<dbReference type="FunFam" id="1.20.1070.10:FF:001203">
    <property type="entry name" value="Parietopsin"/>
    <property type="match status" value="1"/>
</dbReference>
<dbReference type="GO" id="GO:0007187">
    <property type="term" value="P:G protein-coupled receptor signaling pathway, coupled to cyclic nucleotide second messenger"/>
    <property type="evidence" value="ECO:0000318"/>
    <property type="project" value="GO_Central"/>
</dbReference>
<feature type="compositionally biased region" description="Basic and acidic residues" evidence="9">
    <location>
        <begin position="442"/>
        <end position="451"/>
    </location>
</feature>
<evidence type="ECO:0000256" key="10">
    <source>
        <dbReference type="SAM" id="Phobius"/>
    </source>
</evidence>
<dbReference type="GO" id="GO:0030425">
    <property type="term" value="C:dendrite"/>
    <property type="evidence" value="ECO:0000318"/>
    <property type="project" value="GO_Central"/>
</dbReference>
<dbReference type="SMR" id="A0A0R4ICV1"/>
<dbReference type="PROSITE" id="PS50262">
    <property type="entry name" value="G_PROTEIN_RECEP_F1_2"/>
    <property type="match status" value="1"/>
</dbReference>
<feature type="transmembrane region" description="Helical" evidence="10">
    <location>
        <begin position="599"/>
        <end position="619"/>
    </location>
</feature>
<evidence type="ECO:0000256" key="5">
    <source>
        <dbReference type="ARBA" id="ARBA00023040"/>
    </source>
</evidence>
<accession>A0A8M6YWK1</accession>
<feature type="region of interest" description="Disordered" evidence="9">
    <location>
        <begin position="250"/>
        <end position="296"/>
    </location>
</feature>
<feature type="transmembrane region" description="Helical" evidence="10">
    <location>
        <begin position="560"/>
        <end position="579"/>
    </location>
</feature>
<keyword evidence="3 10" id="KW-0812">Transmembrane</keyword>
<evidence type="ECO:0000256" key="2">
    <source>
        <dbReference type="ARBA" id="ARBA00022475"/>
    </source>
</evidence>
<evidence type="ECO:0000313" key="13">
    <source>
        <dbReference type="ZFIN" id="ZDB-GENE-101129-2"/>
    </source>
</evidence>
<dbReference type="OMA" id="FWLPLIT"/>
<evidence type="ECO:0000259" key="11">
    <source>
        <dbReference type="PROSITE" id="PS50262"/>
    </source>
</evidence>
<evidence type="ECO:0000256" key="3">
    <source>
        <dbReference type="ARBA" id="ARBA00022692"/>
    </source>
</evidence>
<feature type="transmembrane region" description="Helical" evidence="10">
    <location>
        <begin position="23"/>
        <end position="52"/>
    </location>
</feature>
<feature type="transmembrane region" description="Helical" evidence="10">
    <location>
        <begin position="143"/>
        <end position="165"/>
    </location>
</feature>
<dbReference type="Bgee" id="ENSDARG00000101725">
    <property type="expression patterns" value="Expressed in swim bladder and 20 other cell types or tissues"/>
</dbReference>
<dbReference type="PANTHER" id="PTHR24248">
    <property type="entry name" value="ADRENERGIC RECEPTOR-RELATED G-PROTEIN COUPLED RECEPTOR"/>
    <property type="match status" value="1"/>
</dbReference>
<sequence>MRSNSTAFWEQVKNNTWQETAQAVFVAVNCLVLLVALHVGIVANLFVAWAVYRQKSLQTSNNALLVNLAVIDIFRCSIDCPLLLSIIVSSSDAHDLGLLFCSVQIASFSLICCVQLLTLACISAERFQAIANPFKSAERRKRIMVWIPLTWLVPISISAICVIFAKDSPVYVRCRGLQMETLDSYDTFGFYILIPVWFVCLTIIIGFYGRIFLLVKAHERKIFDKGSLPPPDKKKEDKKQKKKEINAIFKSDNKNPQMEANGKASCGDLKPVSEELPKTTVSDSLNSNMAKKLDKDKLNNEEPLIFKGIMEPSDHQNTSTESSPTFNEDVSVVEKTSFQISNEDISEESLGDVEPNDYQKVAPESLQSSEKLKNHQDTTSPSNFESNAPEDRTSFPNVREDPEESAEEQLKSHQNTSPSTNNENGTFERNILTSETSPKLRTIKERLENHQDITVPSTEQKKKDGTFETNNLQDITSETSRTSHDGRGEEHSKAQQDTTSEMCLMSETGEDGAKAPPGASDPQQKQEEEEMAGAVCMMPSLAQRERGNAKKESKLAKRSGYIIFTFLVFWIPLITTVILNHFYSRNGHLIMEVFRELEFLTVSLVCLTSITNPIIYAAVNPQFRTEFYNLKTKWKTFFMRS</sequence>
<feature type="compositionally biased region" description="Basic and acidic residues" evidence="9">
    <location>
        <begin position="481"/>
        <end position="494"/>
    </location>
</feature>
<feature type="compositionally biased region" description="Polar residues" evidence="9">
    <location>
        <begin position="377"/>
        <end position="386"/>
    </location>
</feature>
<feature type="domain" description="G-protein coupled receptors family 1 profile" evidence="11">
    <location>
        <begin position="43"/>
        <end position="616"/>
    </location>
</feature>
<keyword evidence="2" id="KW-1003">Cell membrane</keyword>
<dbReference type="Ensembl" id="ENSDART00000171010.2">
    <property type="protein sequence ID" value="ENSDARP00000130793.1"/>
    <property type="gene ID" value="ENSDARG00000101725.2"/>
</dbReference>
<keyword evidence="6 10" id="KW-0472">Membrane</keyword>
<dbReference type="InterPro" id="IPR000276">
    <property type="entry name" value="GPCR_Rhodpsn"/>
</dbReference>
<accession>A0A0R4ICV1</accession>
<keyword evidence="7" id="KW-0675">Receptor</keyword>
<reference evidence="12" key="1">
    <citation type="journal article" date="2013" name="Nature">
        <title>The zebrafish reference genome sequence and its relationship to the human genome.</title>
        <authorList>
            <consortium name="Genome Reference Consortium Zebrafish"/>
            <person name="Howe K."/>
            <person name="Clark M.D."/>
            <person name="Torroja C.F."/>
            <person name="Torrance J."/>
            <person name="Berthelot C."/>
            <person name="Muffato M."/>
            <person name="Collins J.E."/>
            <person name="Humphray S."/>
            <person name="McLaren K."/>
            <person name="Matthews L."/>
            <person name="McLaren S."/>
            <person name="Sealy I."/>
            <person name="Caccamo M."/>
            <person name="Churcher C."/>
            <person name="Scott C."/>
            <person name="Barrett J.C."/>
            <person name="Koch R."/>
            <person name="Rauch G.J."/>
            <person name="White S."/>
            <person name="Chow W."/>
            <person name="Kilian B."/>
            <person name="Quintais L.T."/>
            <person name="Guerra-Assuncao J.A."/>
            <person name="Zhou Y."/>
            <person name="Gu Y."/>
            <person name="Yen J."/>
            <person name="Vogel J.H."/>
            <person name="Eyre T."/>
            <person name="Redmond S."/>
            <person name="Banerjee R."/>
            <person name="Chi J."/>
            <person name="Fu B."/>
            <person name="Langley E."/>
            <person name="Maguire S.F."/>
            <person name="Laird G.K."/>
            <person name="Lloyd D."/>
            <person name="Kenyon E."/>
            <person name="Donaldson S."/>
            <person name="Sehra H."/>
            <person name="Almeida-King J."/>
            <person name="Loveland J."/>
            <person name="Trevanion S."/>
            <person name="Jones M."/>
            <person name="Quail M."/>
            <person name="Willey D."/>
            <person name="Hunt A."/>
            <person name="Burton J."/>
            <person name="Sims S."/>
            <person name="McLay K."/>
            <person name="Plumb B."/>
            <person name="Davis J."/>
            <person name="Clee C."/>
            <person name="Oliver K."/>
            <person name="Clark R."/>
            <person name="Riddle C."/>
            <person name="Elliot D."/>
            <person name="Eliott D."/>
            <person name="Threadgold G."/>
            <person name="Harden G."/>
            <person name="Ware D."/>
            <person name="Begum S."/>
            <person name="Mortimore B."/>
            <person name="Mortimer B."/>
            <person name="Kerry G."/>
            <person name="Heath P."/>
            <person name="Phillimore B."/>
            <person name="Tracey A."/>
            <person name="Corby N."/>
            <person name="Dunn M."/>
            <person name="Johnson C."/>
            <person name="Wood J."/>
            <person name="Clark S."/>
            <person name="Pelan S."/>
            <person name="Griffiths G."/>
            <person name="Smith M."/>
            <person name="Glithero R."/>
            <person name="Howden P."/>
            <person name="Barker N."/>
            <person name="Lloyd C."/>
            <person name="Stevens C."/>
            <person name="Harley J."/>
            <person name="Holt K."/>
            <person name="Panagiotidis G."/>
            <person name="Lovell J."/>
            <person name="Beasley H."/>
            <person name="Henderson C."/>
            <person name="Gordon D."/>
            <person name="Auger K."/>
            <person name="Wright D."/>
            <person name="Collins J."/>
            <person name="Raisen C."/>
            <person name="Dyer L."/>
            <person name="Leung K."/>
            <person name="Robertson L."/>
            <person name="Ambridge K."/>
            <person name="Leongamornlert D."/>
            <person name="McGuire S."/>
            <person name="Gilderthorp R."/>
            <person name="Griffiths C."/>
            <person name="Manthravadi D."/>
            <person name="Nichol S."/>
            <person name="Barker G."/>
            <person name="Whitehead S."/>
            <person name="Kay M."/>
            <person name="Brown J."/>
            <person name="Murnane C."/>
            <person name="Gray E."/>
            <person name="Humphries M."/>
            <person name="Sycamore N."/>
            <person name="Barker D."/>
            <person name="Saunders D."/>
            <person name="Wallis J."/>
            <person name="Babbage A."/>
            <person name="Hammond S."/>
            <person name="Mashreghi-Mohammadi M."/>
            <person name="Barr L."/>
            <person name="Martin S."/>
            <person name="Wray P."/>
            <person name="Ellington A."/>
            <person name="Matthews N."/>
            <person name="Ellwood M."/>
            <person name="Woodmansey R."/>
            <person name="Clark G."/>
            <person name="Cooper J."/>
            <person name="Cooper J."/>
            <person name="Tromans A."/>
            <person name="Grafham D."/>
            <person name="Skuce C."/>
            <person name="Pandian R."/>
            <person name="Andrews R."/>
            <person name="Harrison E."/>
            <person name="Kimberley A."/>
            <person name="Garnett J."/>
            <person name="Fosker N."/>
            <person name="Hall R."/>
            <person name="Garner P."/>
            <person name="Kelly D."/>
            <person name="Bird C."/>
            <person name="Palmer S."/>
            <person name="Gehring I."/>
            <person name="Berger A."/>
            <person name="Dooley C.M."/>
            <person name="Ersan-Urun Z."/>
            <person name="Eser C."/>
            <person name="Geiger H."/>
            <person name="Geisler M."/>
            <person name="Karotki L."/>
            <person name="Kirn A."/>
            <person name="Konantz J."/>
            <person name="Konantz M."/>
            <person name="Oberlander M."/>
            <person name="Rudolph-Geiger S."/>
            <person name="Teucke M."/>
            <person name="Lanz C."/>
            <person name="Raddatz G."/>
            <person name="Osoegawa K."/>
            <person name="Zhu B."/>
            <person name="Rapp A."/>
            <person name="Widaa S."/>
            <person name="Langford C."/>
            <person name="Yang F."/>
            <person name="Schuster S.C."/>
            <person name="Carter N.P."/>
            <person name="Harrow J."/>
            <person name="Ning Z."/>
            <person name="Herrero J."/>
            <person name="Searle S.M."/>
            <person name="Enright A."/>
            <person name="Geisler R."/>
            <person name="Plasterk R.H."/>
            <person name="Lee C."/>
            <person name="Westerfield M."/>
            <person name="de Jong P.J."/>
            <person name="Zon L.I."/>
            <person name="Postlethwait J.H."/>
            <person name="Nusslein-Volhard C."/>
            <person name="Hubbard T.J."/>
            <person name="Roest Crollius H."/>
            <person name="Rogers J."/>
            <person name="Stemple D.L."/>
        </authorList>
    </citation>
    <scope>NUCLEOTIDE SEQUENCE [LARGE SCALE GENOMIC DNA]</scope>
    <source>
        <strain evidence="12">Tuebingen</strain>
    </source>
</reference>
<dbReference type="GO" id="GO:0007268">
    <property type="term" value="P:chemical synaptic transmission"/>
    <property type="evidence" value="ECO:0000318"/>
    <property type="project" value="GO_Central"/>
</dbReference>
<dbReference type="GO" id="GO:0005886">
    <property type="term" value="C:plasma membrane"/>
    <property type="evidence" value="ECO:0000318"/>
    <property type="project" value="GO_Central"/>
</dbReference>
<proteinExistence type="predicted"/>
<evidence type="ECO:0000256" key="6">
    <source>
        <dbReference type="ARBA" id="ARBA00023136"/>
    </source>
</evidence>
<evidence type="ECO:0000256" key="9">
    <source>
        <dbReference type="SAM" id="MobiDB-lite"/>
    </source>
</evidence>
<dbReference type="Gene3D" id="1.20.1070.10">
    <property type="entry name" value="Rhodopsin 7-helix transmembrane proteins"/>
    <property type="match status" value="2"/>
</dbReference>
<keyword evidence="8" id="KW-0807">Transducer</keyword>
<dbReference type="GO" id="GO:0030594">
    <property type="term" value="F:neurotransmitter receptor activity"/>
    <property type="evidence" value="ECO:0000318"/>
    <property type="project" value="GO_Central"/>
</dbReference>
<dbReference type="GO" id="GO:0004938">
    <property type="term" value="F:alpha2-adrenergic receptor activity"/>
    <property type="evidence" value="ECO:0007669"/>
    <property type="project" value="UniProtKB-ARBA"/>
</dbReference>
<keyword evidence="5" id="KW-0297">G-protein coupled receptor</keyword>
<evidence type="ECO:0000313" key="12">
    <source>
        <dbReference type="Ensembl" id="ENSDARP00000130793"/>
    </source>
</evidence>
<comment type="subcellular location">
    <subcellularLocation>
        <location evidence="1">Cell membrane</location>
        <topology evidence="1">Multi-pass membrane protein</topology>
    </subcellularLocation>
</comment>
<feature type="compositionally biased region" description="Polar residues" evidence="9">
    <location>
        <begin position="467"/>
        <end position="480"/>
    </location>
</feature>
<evidence type="ECO:0000256" key="8">
    <source>
        <dbReference type="ARBA" id="ARBA00023224"/>
    </source>
</evidence>
<organism evidence="12">
    <name type="scientific">Danio rerio</name>
    <name type="common">Zebrafish</name>
    <name type="synonym">Brachydanio rerio</name>
    <dbReference type="NCBI Taxonomy" id="7955"/>
    <lineage>
        <taxon>Eukaryota</taxon>
        <taxon>Metazoa</taxon>
        <taxon>Chordata</taxon>
        <taxon>Craniata</taxon>
        <taxon>Vertebrata</taxon>
        <taxon>Euteleostomi</taxon>
        <taxon>Actinopterygii</taxon>
        <taxon>Neopterygii</taxon>
        <taxon>Teleostei</taxon>
        <taxon>Ostariophysi</taxon>
        <taxon>Cypriniformes</taxon>
        <taxon>Danionidae</taxon>
        <taxon>Danioninae</taxon>
        <taxon>Danio</taxon>
    </lineage>
</organism>
<dbReference type="GO" id="GO:0004993">
    <property type="term" value="F:G protein-coupled serotonin receptor activity"/>
    <property type="evidence" value="ECO:0000318"/>
    <property type="project" value="GO_Central"/>
</dbReference>
<evidence type="ECO:0000256" key="1">
    <source>
        <dbReference type="ARBA" id="ARBA00004651"/>
    </source>
</evidence>
<feature type="compositionally biased region" description="Acidic residues" evidence="9">
    <location>
        <begin position="344"/>
        <end position="355"/>
    </location>
</feature>
<reference evidence="12" key="2">
    <citation type="submission" date="2015-11" db="UniProtKB">
        <authorList>
            <consortium name="Ensembl"/>
        </authorList>
    </citation>
    <scope>IDENTIFICATION</scope>
    <source>
        <strain evidence="12">Tuebingen</strain>
    </source>
</reference>
<dbReference type="GO" id="GO:0007198">
    <property type="term" value="P:adenylate cyclase-inhibiting serotonin receptor signaling pathway"/>
    <property type="evidence" value="ECO:0000318"/>
    <property type="project" value="GO_Central"/>
</dbReference>
<dbReference type="Pfam" id="PF00001">
    <property type="entry name" value="7tm_1"/>
    <property type="match status" value="1"/>
</dbReference>
<feature type="transmembrane region" description="Helical" evidence="10">
    <location>
        <begin position="96"/>
        <end position="122"/>
    </location>
</feature>
<gene>
    <name evidence="12 13" type="primary">parietopsin</name>
</gene>
<protein>
    <submittedName>
        <fullName evidence="12">Parietopsin</fullName>
    </submittedName>
</protein>
<feature type="compositionally biased region" description="Polar residues" evidence="9">
    <location>
        <begin position="279"/>
        <end position="289"/>
    </location>
</feature>
<dbReference type="CDD" id="cd00637">
    <property type="entry name" value="7tm_classA_rhodopsin-like"/>
    <property type="match status" value="2"/>
</dbReference>
<dbReference type="GO" id="GO:0071881">
    <property type="term" value="P:adenylate cyclase-inhibiting adrenergic receptor signaling pathway"/>
    <property type="evidence" value="ECO:0007669"/>
    <property type="project" value="UniProtKB-ARBA"/>
</dbReference>
<dbReference type="STRING" id="7955.ENSDARP00000130793"/>
<name>A0A0R4ICV1_DANRE</name>
<dbReference type="SUPFAM" id="SSF81321">
    <property type="entry name" value="Family A G protein-coupled receptor-like"/>
    <property type="match status" value="1"/>
</dbReference>
<evidence type="ECO:0000256" key="4">
    <source>
        <dbReference type="ARBA" id="ARBA00022989"/>
    </source>
</evidence>
<feature type="transmembrane region" description="Helical" evidence="10">
    <location>
        <begin position="64"/>
        <end position="90"/>
    </location>
</feature>
<dbReference type="EMBL" id="CR391963">
    <property type="status" value="NOT_ANNOTATED_CDS"/>
    <property type="molecule type" value="Genomic_DNA"/>
</dbReference>
<evidence type="ECO:0000256" key="7">
    <source>
        <dbReference type="ARBA" id="ARBA00023170"/>
    </source>
</evidence>
<feature type="region of interest" description="Disordered" evidence="9">
    <location>
        <begin position="309"/>
        <end position="529"/>
    </location>
</feature>
<dbReference type="ZFIN" id="ZDB-GENE-101129-2">
    <property type="gene designation" value="parietopsin"/>
</dbReference>
<dbReference type="GeneTree" id="ENSGT00940000164736"/>
<dbReference type="OrthoDB" id="2105199at2759"/>
<dbReference type="PRINTS" id="PR00237">
    <property type="entry name" value="GPCRRHODOPSN"/>
</dbReference>
<dbReference type="InterPro" id="IPR017452">
    <property type="entry name" value="GPCR_Rhodpsn_7TM"/>
</dbReference>
<keyword evidence="4 10" id="KW-1133">Transmembrane helix</keyword>